<accession>A0A9N9KTA9</accession>
<evidence type="ECO:0000256" key="1">
    <source>
        <dbReference type="SAM" id="MobiDB-lite"/>
    </source>
</evidence>
<protein>
    <submittedName>
        <fullName evidence="2">Uncharacterized protein</fullName>
    </submittedName>
</protein>
<name>A0A9N9KTA9_9HELO</name>
<reference evidence="2" key="1">
    <citation type="submission" date="2021-07" db="EMBL/GenBank/DDBJ databases">
        <authorList>
            <person name="Durling M."/>
        </authorList>
    </citation>
    <scope>NUCLEOTIDE SEQUENCE</scope>
</reference>
<organism evidence="2 3">
    <name type="scientific">Hymenoscyphus fraxineus</name>
    <dbReference type="NCBI Taxonomy" id="746836"/>
    <lineage>
        <taxon>Eukaryota</taxon>
        <taxon>Fungi</taxon>
        <taxon>Dikarya</taxon>
        <taxon>Ascomycota</taxon>
        <taxon>Pezizomycotina</taxon>
        <taxon>Leotiomycetes</taxon>
        <taxon>Helotiales</taxon>
        <taxon>Helotiaceae</taxon>
        <taxon>Hymenoscyphus</taxon>
    </lineage>
</organism>
<comment type="caution">
    <text evidence="2">The sequence shown here is derived from an EMBL/GenBank/DDBJ whole genome shotgun (WGS) entry which is preliminary data.</text>
</comment>
<dbReference type="OrthoDB" id="10556824at2759"/>
<proteinExistence type="predicted"/>
<dbReference type="EMBL" id="CAJVRL010000044">
    <property type="protein sequence ID" value="CAG8951735.1"/>
    <property type="molecule type" value="Genomic_DNA"/>
</dbReference>
<evidence type="ECO:0000313" key="3">
    <source>
        <dbReference type="Proteomes" id="UP000696280"/>
    </source>
</evidence>
<evidence type="ECO:0000313" key="2">
    <source>
        <dbReference type="EMBL" id="CAG8951735.1"/>
    </source>
</evidence>
<feature type="compositionally biased region" description="Basic and acidic residues" evidence="1">
    <location>
        <begin position="139"/>
        <end position="153"/>
    </location>
</feature>
<dbReference type="Proteomes" id="UP000696280">
    <property type="component" value="Unassembled WGS sequence"/>
</dbReference>
<dbReference type="AlphaFoldDB" id="A0A9N9KTA9"/>
<feature type="region of interest" description="Disordered" evidence="1">
    <location>
        <begin position="1"/>
        <end position="21"/>
    </location>
</feature>
<keyword evidence="3" id="KW-1185">Reference proteome</keyword>
<sequence length="160" mass="18544">MDEYKELGMDIPVKRDDETEEEFSRRLTEVLLSEWTVRETSEDRDYEELGMDISSKQDDESDEEYSRHITEVLLSEWTVGGTSEDDEHRGRGRRRETEREARVDSPGSPRLNETQGEYANRVIGSLPSELRGCLPPSPPRREPKPQGREERPSNCEPADF</sequence>
<feature type="region of interest" description="Disordered" evidence="1">
    <location>
        <begin position="38"/>
        <end position="160"/>
    </location>
</feature>
<gene>
    <name evidence="2" type="ORF">HYFRA_00005536</name>
</gene>